<dbReference type="EC" id="6.3.5.7" evidence="8"/>
<name>A0A1X0A2J7_MYCAN</name>
<sequence length="492" mass="51293">MTDIIREDAATLAAKIAAKEISSTELTQACLDQIEATDDRYHAFLHVAADQALSAAAAVDKALAAGEQLPSPLAGVPLALKDVFTTIDMPTTCGSKILEGWRSPYDATLTTRLRAAGIPILGKTNMDEFAMGSSTENSAYGPTRNPWNLDRVPGGSGGGSAAALAAFQAPLAIGSDTGGSIRQPAALTATVGVKPTYGTVSRYGLVACASSLDQGGPCARTVLDTALLHQVIAGHDPRDSTSIDAPVPDVVTAAKAPGDLTDVRIGVVRQLHSGEGYQPGVLASFEAAVAQLKALGAQVSEVDCPHFDYALAAYYLILPSEVSSNLARFDAMRYGLRVGDDGTHSAEEVMAMTRAAGFGPEVKRRIMIGAYALSAGYYDAYYNQAQKVRTLIARDLDEAYQSVDVLVSPATPTTAFGLGEKVDDPLAMYLFDLCTLPLNLAGHCGMSVPSGLSPDDGLPVGLQIMAPALADDRLYRVGAAYEAARGPLPTAV</sequence>
<dbReference type="GO" id="GO:0016740">
    <property type="term" value="F:transferase activity"/>
    <property type="evidence" value="ECO:0007669"/>
    <property type="project" value="UniProtKB-KW"/>
</dbReference>
<protein>
    <recommendedName>
        <fullName evidence="8">Glutamyl-tRNA(Gln) amidotransferase subunit A</fullName>
        <shortName evidence="8">Glu-ADT subunit A</shortName>
        <ecNumber evidence="8">6.3.5.7</ecNumber>
    </recommendedName>
</protein>
<dbReference type="EMBL" id="MVHE01000005">
    <property type="protein sequence ID" value="ORA24297.1"/>
    <property type="molecule type" value="Genomic_DNA"/>
</dbReference>
<dbReference type="GO" id="GO:0050567">
    <property type="term" value="F:glutaminyl-tRNA synthase (glutamine-hydrolyzing) activity"/>
    <property type="evidence" value="ECO:0007669"/>
    <property type="project" value="UniProtKB-UniRule"/>
</dbReference>
<dbReference type="GO" id="GO:0006412">
    <property type="term" value="P:translation"/>
    <property type="evidence" value="ECO:0007669"/>
    <property type="project" value="UniProtKB-UniRule"/>
</dbReference>
<accession>A0A1X0A2J7</accession>
<dbReference type="SUPFAM" id="SSF75304">
    <property type="entry name" value="Amidase signature (AS) enzymes"/>
    <property type="match status" value="1"/>
</dbReference>
<evidence type="ECO:0000256" key="6">
    <source>
        <dbReference type="ARBA" id="ARBA00025295"/>
    </source>
</evidence>
<dbReference type="AlphaFoldDB" id="A0A1X0A2J7"/>
<organism evidence="10 11">
    <name type="scientific">Mycobacterium angelicum</name>
    <dbReference type="NCBI Taxonomy" id="470074"/>
    <lineage>
        <taxon>Bacteria</taxon>
        <taxon>Bacillati</taxon>
        <taxon>Actinomycetota</taxon>
        <taxon>Actinomycetes</taxon>
        <taxon>Mycobacteriales</taxon>
        <taxon>Mycobacteriaceae</taxon>
        <taxon>Mycobacterium</taxon>
    </lineage>
</organism>
<keyword evidence="4 8" id="KW-0067">ATP-binding</keyword>
<dbReference type="InterPro" id="IPR004412">
    <property type="entry name" value="GatA"/>
</dbReference>
<evidence type="ECO:0000313" key="11">
    <source>
        <dbReference type="Proteomes" id="UP000192284"/>
    </source>
</evidence>
<evidence type="ECO:0000256" key="2">
    <source>
        <dbReference type="ARBA" id="ARBA00022598"/>
    </source>
</evidence>
<comment type="similarity">
    <text evidence="1 8">Belongs to the amidase family. GatA subfamily.</text>
</comment>
<feature type="active site" description="Charge relay system" evidence="8">
    <location>
        <position position="81"/>
    </location>
</feature>
<feature type="domain" description="Amidase" evidence="9">
    <location>
        <begin position="25"/>
        <end position="474"/>
    </location>
</feature>
<dbReference type="InterPro" id="IPR020556">
    <property type="entry name" value="Amidase_CS"/>
</dbReference>
<evidence type="ECO:0000256" key="5">
    <source>
        <dbReference type="ARBA" id="ARBA00022917"/>
    </source>
</evidence>
<evidence type="ECO:0000256" key="8">
    <source>
        <dbReference type="HAMAP-Rule" id="MF_00120"/>
    </source>
</evidence>
<keyword evidence="3 8" id="KW-0547">Nucleotide-binding</keyword>
<dbReference type="Gene3D" id="3.90.1300.10">
    <property type="entry name" value="Amidase signature (AS) domain"/>
    <property type="match status" value="1"/>
</dbReference>
<dbReference type="PROSITE" id="PS00571">
    <property type="entry name" value="AMIDASES"/>
    <property type="match status" value="1"/>
</dbReference>
<evidence type="ECO:0000256" key="4">
    <source>
        <dbReference type="ARBA" id="ARBA00022840"/>
    </source>
</evidence>
<dbReference type="PANTHER" id="PTHR11895">
    <property type="entry name" value="TRANSAMIDASE"/>
    <property type="match status" value="1"/>
</dbReference>
<keyword evidence="2 8" id="KW-0436">Ligase</keyword>
<proteinExistence type="inferred from homology"/>
<comment type="subunit">
    <text evidence="8">Heterotrimer of A, B and C subunits.</text>
</comment>
<feature type="active site" description="Acyl-ester intermediate" evidence="8">
    <location>
        <position position="180"/>
    </location>
</feature>
<keyword evidence="5 8" id="KW-0648">Protein biosynthesis</keyword>
<keyword evidence="11" id="KW-1185">Reference proteome</keyword>
<evidence type="ECO:0000256" key="1">
    <source>
        <dbReference type="ARBA" id="ARBA00008069"/>
    </source>
</evidence>
<dbReference type="RefSeq" id="WP_083112065.1">
    <property type="nucleotide sequence ID" value="NZ_JACKTS010000031.1"/>
</dbReference>
<dbReference type="InterPro" id="IPR023631">
    <property type="entry name" value="Amidase_dom"/>
</dbReference>
<comment type="caution">
    <text evidence="10">The sequence shown here is derived from an EMBL/GenBank/DDBJ whole genome shotgun (WGS) entry which is preliminary data.</text>
</comment>
<dbReference type="HAMAP" id="MF_00120">
    <property type="entry name" value="GatA"/>
    <property type="match status" value="1"/>
</dbReference>
<comment type="catalytic activity">
    <reaction evidence="7 8">
        <text>L-glutamyl-tRNA(Gln) + L-glutamine + ATP + H2O = L-glutaminyl-tRNA(Gln) + L-glutamate + ADP + phosphate + H(+)</text>
        <dbReference type="Rhea" id="RHEA:17521"/>
        <dbReference type="Rhea" id="RHEA-COMP:9681"/>
        <dbReference type="Rhea" id="RHEA-COMP:9684"/>
        <dbReference type="ChEBI" id="CHEBI:15377"/>
        <dbReference type="ChEBI" id="CHEBI:15378"/>
        <dbReference type="ChEBI" id="CHEBI:29985"/>
        <dbReference type="ChEBI" id="CHEBI:30616"/>
        <dbReference type="ChEBI" id="CHEBI:43474"/>
        <dbReference type="ChEBI" id="CHEBI:58359"/>
        <dbReference type="ChEBI" id="CHEBI:78520"/>
        <dbReference type="ChEBI" id="CHEBI:78521"/>
        <dbReference type="ChEBI" id="CHEBI:456216"/>
        <dbReference type="EC" id="6.3.5.7"/>
    </reaction>
</comment>
<evidence type="ECO:0000256" key="7">
    <source>
        <dbReference type="ARBA" id="ARBA00047407"/>
    </source>
</evidence>
<dbReference type="OrthoDB" id="9811471at2"/>
<evidence type="ECO:0000259" key="9">
    <source>
        <dbReference type="Pfam" id="PF01425"/>
    </source>
</evidence>
<dbReference type="InterPro" id="IPR036928">
    <property type="entry name" value="AS_sf"/>
</dbReference>
<dbReference type="GO" id="GO:0005524">
    <property type="term" value="F:ATP binding"/>
    <property type="evidence" value="ECO:0007669"/>
    <property type="project" value="UniProtKB-KW"/>
</dbReference>
<reference evidence="10 11" key="1">
    <citation type="submission" date="2017-02" db="EMBL/GenBank/DDBJ databases">
        <title>The new phylogeny of genus Mycobacterium.</title>
        <authorList>
            <person name="Tortoli E."/>
            <person name="Trovato A."/>
            <person name="Cirillo D.M."/>
        </authorList>
    </citation>
    <scope>NUCLEOTIDE SEQUENCE [LARGE SCALE GENOMIC DNA]</scope>
    <source>
        <strain evidence="10 11">DSM 45057</strain>
    </source>
</reference>
<dbReference type="Proteomes" id="UP000192284">
    <property type="component" value="Unassembled WGS sequence"/>
</dbReference>
<dbReference type="NCBIfam" id="TIGR00132">
    <property type="entry name" value="gatA"/>
    <property type="match status" value="1"/>
</dbReference>
<comment type="function">
    <text evidence="6 8">Allows the formation of correctly charged Gln-tRNA(Gln) through the transamidation of misacylated Glu-tRNA(Gln) in organisms which lack glutaminyl-tRNA synthetase. The reaction takes place in the presence of glutamine and ATP through an activated gamma-phospho-Glu-tRNA(Gln).</text>
</comment>
<gene>
    <name evidence="8" type="primary">gatA</name>
    <name evidence="10" type="ORF">BST12_05855</name>
</gene>
<keyword evidence="10" id="KW-0808">Transferase</keyword>
<dbReference type="GO" id="GO:0030956">
    <property type="term" value="C:glutamyl-tRNA(Gln) amidotransferase complex"/>
    <property type="evidence" value="ECO:0007669"/>
    <property type="project" value="InterPro"/>
</dbReference>
<evidence type="ECO:0000256" key="3">
    <source>
        <dbReference type="ARBA" id="ARBA00022741"/>
    </source>
</evidence>
<dbReference type="InterPro" id="IPR000120">
    <property type="entry name" value="Amidase"/>
</dbReference>
<dbReference type="PANTHER" id="PTHR11895:SF151">
    <property type="entry name" value="GLUTAMYL-TRNA(GLN) AMIDOTRANSFERASE SUBUNIT A"/>
    <property type="match status" value="1"/>
</dbReference>
<evidence type="ECO:0000313" key="10">
    <source>
        <dbReference type="EMBL" id="ORA24297.1"/>
    </source>
</evidence>
<feature type="active site" description="Charge relay system" evidence="8">
    <location>
        <position position="156"/>
    </location>
</feature>
<dbReference type="Pfam" id="PF01425">
    <property type="entry name" value="Amidase"/>
    <property type="match status" value="1"/>
</dbReference>